<sequence>MECRAVCRVPSSAPTRRTREKSIRIDELTTELLTRRGVRVGNCVRVCPRPLPQCIACFHPEPPADGRSSRLVTLRGSSDSSMPRLDKKCKTMLCSLHEAERYT</sequence>
<comment type="caution">
    <text evidence="1">The sequence shown here is derived from an EMBL/GenBank/DDBJ whole genome shotgun (WGS) entry which is preliminary data.</text>
</comment>
<accession>A0AAN8HWF5</accession>
<reference evidence="1 2" key="1">
    <citation type="journal article" date="2023" name="Mol. Biol. Evol.">
        <title>Genomics of Secondarily Temperate Adaptation in the Only Non-Antarctic Icefish.</title>
        <authorList>
            <person name="Rivera-Colon A.G."/>
            <person name="Rayamajhi N."/>
            <person name="Minhas B.F."/>
            <person name="Madrigal G."/>
            <person name="Bilyk K.T."/>
            <person name="Yoon V."/>
            <person name="Hune M."/>
            <person name="Gregory S."/>
            <person name="Cheng C.H.C."/>
            <person name="Catchen J.M."/>
        </authorList>
    </citation>
    <scope>NUCLEOTIDE SEQUENCE [LARGE SCALE GENOMIC DNA]</scope>
    <source>
        <strain evidence="1">JC2023a</strain>
    </source>
</reference>
<proteinExistence type="predicted"/>
<organism evidence="1 2">
    <name type="scientific">Champsocephalus esox</name>
    <name type="common">pike icefish</name>
    <dbReference type="NCBI Taxonomy" id="159716"/>
    <lineage>
        <taxon>Eukaryota</taxon>
        <taxon>Metazoa</taxon>
        <taxon>Chordata</taxon>
        <taxon>Craniata</taxon>
        <taxon>Vertebrata</taxon>
        <taxon>Euteleostomi</taxon>
        <taxon>Actinopterygii</taxon>
        <taxon>Neopterygii</taxon>
        <taxon>Teleostei</taxon>
        <taxon>Neoteleostei</taxon>
        <taxon>Acanthomorphata</taxon>
        <taxon>Eupercaria</taxon>
        <taxon>Perciformes</taxon>
        <taxon>Notothenioidei</taxon>
        <taxon>Channichthyidae</taxon>
        <taxon>Champsocephalus</taxon>
    </lineage>
</organism>
<dbReference type="AlphaFoldDB" id="A0AAN8HWF5"/>
<evidence type="ECO:0000313" key="2">
    <source>
        <dbReference type="Proteomes" id="UP001335648"/>
    </source>
</evidence>
<name>A0AAN8HWF5_9TELE</name>
<dbReference type="Proteomes" id="UP001335648">
    <property type="component" value="Unassembled WGS sequence"/>
</dbReference>
<keyword evidence="2" id="KW-1185">Reference proteome</keyword>
<gene>
    <name evidence="1" type="ORF">CesoFtcFv8_000155</name>
</gene>
<dbReference type="EMBL" id="JAULUE010000063">
    <property type="protein sequence ID" value="KAK5931564.1"/>
    <property type="molecule type" value="Genomic_DNA"/>
</dbReference>
<evidence type="ECO:0000313" key="1">
    <source>
        <dbReference type="EMBL" id="KAK5931564.1"/>
    </source>
</evidence>
<protein>
    <submittedName>
        <fullName evidence="1">Uncharacterized protein</fullName>
    </submittedName>
</protein>